<dbReference type="EMBL" id="WJQU01000001">
    <property type="protein sequence ID" value="KAJ6644971.1"/>
    <property type="molecule type" value="Genomic_DNA"/>
</dbReference>
<comment type="similarity">
    <text evidence="4">Belongs to the peptidase M20A family. DapE subfamily.</text>
</comment>
<dbReference type="PANTHER" id="PTHR43808:SF31">
    <property type="entry name" value="N-ACETYL-L-CITRULLINE DEACETYLASE"/>
    <property type="match status" value="1"/>
</dbReference>
<evidence type="ECO:0000256" key="4">
    <source>
        <dbReference type="ARBA" id="ARBA00006746"/>
    </source>
</evidence>
<dbReference type="Gene3D" id="3.30.70.360">
    <property type="match status" value="1"/>
</dbReference>
<dbReference type="SUPFAM" id="SSF53187">
    <property type="entry name" value="Zn-dependent exopeptidases"/>
    <property type="match status" value="1"/>
</dbReference>
<comment type="pathway">
    <text evidence="3">Amino-acid biosynthesis; L-lysine biosynthesis via DAP pathway; LL-2,6-diaminopimelate from (S)-tetrahydrodipicolinate (succinylase route): step 3/3.</text>
</comment>
<proteinExistence type="inferred from homology"/>
<keyword evidence="11" id="KW-0862">Zinc</keyword>
<dbReference type="SUPFAM" id="SSF118215">
    <property type="entry name" value="Proton glutamate symport protein"/>
    <property type="match status" value="1"/>
</dbReference>
<keyword evidence="20" id="KW-1185">Reference proteome</keyword>
<dbReference type="SUPFAM" id="SSF54909">
    <property type="entry name" value="Dimeric alpha+beta barrel"/>
    <property type="match status" value="1"/>
</dbReference>
<dbReference type="InterPro" id="IPR001991">
    <property type="entry name" value="Na-dicarboxylate_symporter"/>
</dbReference>
<evidence type="ECO:0000313" key="19">
    <source>
        <dbReference type="EMBL" id="KAJ6644971.1"/>
    </source>
</evidence>
<comment type="cofactor">
    <cofactor evidence="1">
        <name>Zn(2+)</name>
        <dbReference type="ChEBI" id="CHEBI:29105"/>
    </cofactor>
</comment>
<dbReference type="Proteomes" id="UP001151699">
    <property type="component" value="Chromosome A"/>
</dbReference>
<evidence type="ECO:0000256" key="15">
    <source>
        <dbReference type="ARBA" id="ARBA00023154"/>
    </source>
</evidence>
<dbReference type="OrthoDB" id="6771912at2759"/>
<name>A0A9Q0N8Q9_9DIPT</name>
<organism evidence="19 20">
    <name type="scientific">Pseudolycoriella hygida</name>
    <dbReference type="NCBI Taxonomy" id="35572"/>
    <lineage>
        <taxon>Eukaryota</taxon>
        <taxon>Metazoa</taxon>
        <taxon>Ecdysozoa</taxon>
        <taxon>Arthropoda</taxon>
        <taxon>Hexapoda</taxon>
        <taxon>Insecta</taxon>
        <taxon>Pterygota</taxon>
        <taxon>Neoptera</taxon>
        <taxon>Endopterygota</taxon>
        <taxon>Diptera</taxon>
        <taxon>Nematocera</taxon>
        <taxon>Sciaroidea</taxon>
        <taxon>Sciaridae</taxon>
        <taxon>Pseudolycoriella</taxon>
    </lineage>
</organism>
<keyword evidence="17" id="KW-0769">Symport</keyword>
<dbReference type="GO" id="GO:0015293">
    <property type="term" value="F:symporter activity"/>
    <property type="evidence" value="ECO:0007669"/>
    <property type="project" value="UniProtKB-UniRule"/>
</dbReference>
<dbReference type="GO" id="GO:0016020">
    <property type="term" value="C:membrane"/>
    <property type="evidence" value="ECO:0007669"/>
    <property type="project" value="UniProtKB-SubCell"/>
</dbReference>
<dbReference type="GO" id="GO:0009089">
    <property type="term" value="P:lysine biosynthetic process via diaminopimelate"/>
    <property type="evidence" value="ECO:0007669"/>
    <property type="project" value="InterPro"/>
</dbReference>
<protein>
    <recommendedName>
        <fullName evidence="17">Amino acid transporter</fullName>
    </recommendedName>
</protein>
<keyword evidence="9" id="KW-0479">Metal-binding</keyword>
<keyword evidence="10" id="KW-0378">Hydrolase</keyword>
<keyword evidence="13 17" id="KW-1133">Transmembrane helix</keyword>
<evidence type="ECO:0000256" key="3">
    <source>
        <dbReference type="ARBA" id="ARBA00005130"/>
    </source>
</evidence>
<dbReference type="GO" id="GO:0008777">
    <property type="term" value="F:acetylornithine deacetylase activity"/>
    <property type="evidence" value="ECO:0007669"/>
    <property type="project" value="TreeGrafter"/>
</dbReference>
<comment type="subcellular location">
    <subcellularLocation>
        <location evidence="2 17">Membrane</location>
        <topology evidence="2 17">Multi-pass membrane protein</topology>
    </subcellularLocation>
</comment>
<comment type="caution">
    <text evidence="19">The sequence shown here is derived from an EMBL/GenBank/DDBJ whole genome shotgun (WGS) entry which is preliminary data.</text>
</comment>
<dbReference type="InterPro" id="IPR005941">
    <property type="entry name" value="DapE_proteobac"/>
</dbReference>
<dbReference type="Pfam" id="PF00375">
    <property type="entry name" value="SDF"/>
    <property type="match status" value="1"/>
</dbReference>
<dbReference type="InterPro" id="IPR007138">
    <property type="entry name" value="ABM_dom"/>
</dbReference>
<dbReference type="Gene3D" id="3.40.630.10">
    <property type="entry name" value="Zn peptidases"/>
    <property type="match status" value="1"/>
</dbReference>
<keyword evidence="8 17" id="KW-0812">Transmembrane</keyword>
<dbReference type="InterPro" id="IPR001261">
    <property type="entry name" value="ArgE/DapE_CS"/>
</dbReference>
<evidence type="ECO:0000256" key="14">
    <source>
        <dbReference type="ARBA" id="ARBA00023136"/>
    </source>
</evidence>
<dbReference type="Pfam" id="PF01546">
    <property type="entry name" value="Peptidase_M20"/>
    <property type="match status" value="1"/>
</dbReference>
<dbReference type="GO" id="GO:0009014">
    <property type="term" value="F:succinyl-diaminopimelate desuccinylase activity"/>
    <property type="evidence" value="ECO:0007669"/>
    <property type="project" value="UniProtKB-EC"/>
</dbReference>
<dbReference type="InterPro" id="IPR050072">
    <property type="entry name" value="Peptidase_M20A"/>
</dbReference>
<evidence type="ECO:0000256" key="7">
    <source>
        <dbReference type="ARBA" id="ARBA00022605"/>
    </source>
</evidence>
<evidence type="ECO:0000256" key="13">
    <source>
        <dbReference type="ARBA" id="ARBA00022989"/>
    </source>
</evidence>
<dbReference type="GO" id="GO:0019877">
    <property type="term" value="P:diaminopimelate biosynthetic process"/>
    <property type="evidence" value="ECO:0007669"/>
    <property type="project" value="UniProtKB-KW"/>
</dbReference>
<keyword evidence="12" id="KW-0220">Diaminopimelate biosynthesis</keyword>
<keyword evidence="7" id="KW-0028">Amino-acid biosynthesis</keyword>
<feature type="transmembrane region" description="Helical" evidence="17">
    <location>
        <begin position="6"/>
        <end position="25"/>
    </location>
</feature>
<evidence type="ECO:0000256" key="6">
    <source>
        <dbReference type="ARBA" id="ARBA00022448"/>
    </source>
</evidence>
<keyword evidence="6 17" id="KW-0813">Transport</keyword>
<dbReference type="InterPro" id="IPR011650">
    <property type="entry name" value="Peptidase_M20_dimer"/>
</dbReference>
<comment type="subunit">
    <text evidence="5">Homodimer.</text>
</comment>
<dbReference type="PANTHER" id="PTHR43808">
    <property type="entry name" value="ACETYLORNITHINE DEACETYLASE"/>
    <property type="match status" value="1"/>
</dbReference>
<dbReference type="Pfam" id="PF07687">
    <property type="entry name" value="M20_dimer"/>
    <property type="match status" value="1"/>
</dbReference>
<evidence type="ECO:0000256" key="16">
    <source>
        <dbReference type="ARBA" id="ARBA00051301"/>
    </source>
</evidence>
<dbReference type="PROSITE" id="PS51725">
    <property type="entry name" value="ABM"/>
    <property type="match status" value="1"/>
</dbReference>
<keyword evidence="15" id="KW-0457">Lysine biosynthesis</keyword>
<dbReference type="Pfam" id="PF03992">
    <property type="entry name" value="ABM"/>
    <property type="match status" value="1"/>
</dbReference>
<evidence type="ECO:0000256" key="1">
    <source>
        <dbReference type="ARBA" id="ARBA00001947"/>
    </source>
</evidence>
<evidence type="ECO:0000256" key="5">
    <source>
        <dbReference type="ARBA" id="ARBA00011738"/>
    </source>
</evidence>
<comment type="similarity">
    <text evidence="17">Belongs to the dicarboxylate/amino acid:cation symporter (DAACS) (TC 2.A.23) family.</text>
</comment>
<evidence type="ECO:0000256" key="10">
    <source>
        <dbReference type="ARBA" id="ARBA00022801"/>
    </source>
</evidence>
<evidence type="ECO:0000256" key="17">
    <source>
        <dbReference type="RuleBase" id="RU361216"/>
    </source>
</evidence>
<keyword evidence="14 17" id="KW-0472">Membrane</keyword>
<feature type="transmembrane region" description="Helical" evidence="17">
    <location>
        <begin position="37"/>
        <end position="57"/>
    </location>
</feature>
<dbReference type="NCBIfam" id="NF009557">
    <property type="entry name" value="PRK13009.1"/>
    <property type="match status" value="1"/>
</dbReference>
<evidence type="ECO:0000256" key="2">
    <source>
        <dbReference type="ARBA" id="ARBA00004141"/>
    </source>
</evidence>
<evidence type="ECO:0000259" key="18">
    <source>
        <dbReference type="PROSITE" id="PS51725"/>
    </source>
</evidence>
<gene>
    <name evidence="19" type="primary">dapE</name>
    <name evidence="19" type="ORF">Bhyg_00168</name>
</gene>
<dbReference type="Gene3D" id="3.30.70.100">
    <property type="match status" value="1"/>
</dbReference>
<comment type="caution">
    <text evidence="17">Lacks conserved residue(s) required for the propagation of feature annotation.</text>
</comment>
<evidence type="ECO:0000256" key="11">
    <source>
        <dbReference type="ARBA" id="ARBA00022833"/>
    </source>
</evidence>
<dbReference type="InterPro" id="IPR036458">
    <property type="entry name" value="Na:dicarbo_symporter_sf"/>
</dbReference>
<evidence type="ECO:0000256" key="8">
    <source>
        <dbReference type="ARBA" id="ARBA00022692"/>
    </source>
</evidence>
<dbReference type="PROSITE" id="PS00759">
    <property type="entry name" value="ARGE_DAPE_CPG2_2"/>
    <property type="match status" value="1"/>
</dbReference>
<dbReference type="AlphaFoldDB" id="A0A9Q0N8Q9"/>
<dbReference type="InterPro" id="IPR036264">
    <property type="entry name" value="Bact_exopeptidase_dim_dom"/>
</dbReference>
<sequence length="603" mass="67760">MDGFAINLGLTTIFFAQMMGIDLAFHDYLVIILTSTLGSIGGAGIPGASLIMLPMVLSSVNMPIEGVAMIAGIDRVLDLLRTAINITGDATITLIIDSSEDFGIKMVEDYLPKNWTKLQKEKYQKQLKDLVDQYVSKDLEIEFHVGRGAIYDEVIQYTNVVKDDYQVTNLYGIYGDSKPNICFAGHVDIVPAGDEALWLGDPFIANIVGDKIYGRGTVDMKGAIACFLAASLNFIKLNPNLKGSISFLITSDEEGKAEYGTKEMLKYLYRDTPYPQKLIDLAIVGEPTNYHQIGDTAKIGRRGSINFDLILYGTAGHVAYPSQASNPIPYLIYILNDLVNYRLDEGSEFFQESHLEVTSIDVGNNVTNVIPGKITSKFNIRFNDNHSSYSILKLVEKIIENTCVKYNTEYKLNYVTAAECFIQEPKGLIADFIEVVTDTTQMVTKLSTSGGTSDARFIRNYCPVVEFGLCFSTAHKMNEYTEIRDLQRLYHRTFMSSRLYLIAELMAKPGKEEELFKVLLGLEPLTLREDGCIRYRVTRQIYHPVSTTESKFTIMFNEEWANKTALDTHLEKPYMKEFVDKYIKSPDTSLVSDINIRIFSDEA</sequence>
<evidence type="ECO:0000313" key="20">
    <source>
        <dbReference type="Proteomes" id="UP001151699"/>
    </source>
</evidence>
<comment type="catalytic activity">
    <reaction evidence="16">
        <text>N-succinyl-(2S,6S)-2,6-diaminopimelate + H2O = (2S,6S)-2,6-diaminopimelate + succinate</text>
        <dbReference type="Rhea" id="RHEA:22608"/>
        <dbReference type="ChEBI" id="CHEBI:15377"/>
        <dbReference type="ChEBI" id="CHEBI:30031"/>
        <dbReference type="ChEBI" id="CHEBI:57609"/>
        <dbReference type="ChEBI" id="CHEBI:58087"/>
        <dbReference type="EC" id="3.5.1.18"/>
    </reaction>
</comment>
<dbReference type="SUPFAM" id="SSF55031">
    <property type="entry name" value="Bacterial exopeptidase dimerisation domain"/>
    <property type="match status" value="1"/>
</dbReference>
<reference evidence="19" key="1">
    <citation type="submission" date="2022-07" db="EMBL/GenBank/DDBJ databases">
        <authorList>
            <person name="Trinca V."/>
            <person name="Uliana J.V.C."/>
            <person name="Torres T.T."/>
            <person name="Ward R.J."/>
            <person name="Monesi N."/>
        </authorList>
    </citation>
    <scope>NUCLEOTIDE SEQUENCE</scope>
    <source>
        <strain evidence="19">HSMRA1968</strain>
        <tissue evidence="19">Whole embryos</tissue>
    </source>
</reference>
<feature type="domain" description="ABM" evidence="18">
    <location>
        <begin position="499"/>
        <end position="599"/>
    </location>
</feature>
<dbReference type="InterPro" id="IPR002933">
    <property type="entry name" value="Peptidase_M20"/>
</dbReference>
<evidence type="ECO:0000256" key="9">
    <source>
        <dbReference type="ARBA" id="ARBA00022723"/>
    </source>
</evidence>
<dbReference type="GO" id="GO:0006526">
    <property type="term" value="P:L-arginine biosynthetic process"/>
    <property type="evidence" value="ECO:0007669"/>
    <property type="project" value="TreeGrafter"/>
</dbReference>
<dbReference type="GO" id="GO:0046872">
    <property type="term" value="F:metal ion binding"/>
    <property type="evidence" value="ECO:0007669"/>
    <property type="project" value="UniProtKB-KW"/>
</dbReference>
<evidence type="ECO:0000256" key="12">
    <source>
        <dbReference type="ARBA" id="ARBA00022915"/>
    </source>
</evidence>
<dbReference type="Gene3D" id="1.10.3860.10">
    <property type="entry name" value="Sodium:dicarboxylate symporter"/>
    <property type="match status" value="1"/>
</dbReference>
<dbReference type="InterPro" id="IPR011008">
    <property type="entry name" value="Dimeric_a/b-barrel"/>
</dbReference>
<accession>A0A9Q0N8Q9</accession>
<dbReference type="NCBIfam" id="TIGR01246">
    <property type="entry name" value="dapE_proteo"/>
    <property type="match status" value="1"/>
</dbReference>
<dbReference type="PRINTS" id="PR00173">
    <property type="entry name" value="EDTRNSPORT"/>
</dbReference>